<proteinExistence type="predicted"/>
<reference evidence="1 2" key="1">
    <citation type="submission" date="2024-01" db="EMBL/GenBank/DDBJ databases">
        <title>The complete chloroplast genome sequence of Lithospermum erythrorhizon: insights into the phylogenetic relationship among Boraginaceae species and the maternal lineages of purple gromwells.</title>
        <authorList>
            <person name="Okada T."/>
            <person name="Watanabe K."/>
        </authorList>
    </citation>
    <scope>NUCLEOTIDE SEQUENCE [LARGE SCALE GENOMIC DNA]</scope>
</reference>
<evidence type="ECO:0000313" key="1">
    <source>
        <dbReference type="EMBL" id="GAA0156352.1"/>
    </source>
</evidence>
<name>A0AAV3PWZ5_LITER</name>
<comment type="caution">
    <text evidence="1">The sequence shown here is derived from an EMBL/GenBank/DDBJ whole genome shotgun (WGS) entry which is preliminary data.</text>
</comment>
<dbReference type="Proteomes" id="UP001454036">
    <property type="component" value="Unassembled WGS sequence"/>
</dbReference>
<dbReference type="EMBL" id="BAABME010002842">
    <property type="protein sequence ID" value="GAA0156352.1"/>
    <property type="molecule type" value="Genomic_DNA"/>
</dbReference>
<organism evidence="1 2">
    <name type="scientific">Lithospermum erythrorhizon</name>
    <name type="common">Purple gromwell</name>
    <name type="synonym">Lithospermum officinale var. erythrorhizon</name>
    <dbReference type="NCBI Taxonomy" id="34254"/>
    <lineage>
        <taxon>Eukaryota</taxon>
        <taxon>Viridiplantae</taxon>
        <taxon>Streptophyta</taxon>
        <taxon>Embryophyta</taxon>
        <taxon>Tracheophyta</taxon>
        <taxon>Spermatophyta</taxon>
        <taxon>Magnoliopsida</taxon>
        <taxon>eudicotyledons</taxon>
        <taxon>Gunneridae</taxon>
        <taxon>Pentapetalae</taxon>
        <taxon>asterids</taxon>
        <taxon>lamiids</taxon>
        <taxon>Boraginales</taxon>
        <taxon>Boraginaceae</taxon>
        <taxon>Boraginoideae</taxon>
        <taxon>Lithospermeae</taxon>
        <taxon>Lithospermum</taxon>
    </lineage>
</organism>
<sequence length="72" mass="8039">MVEIMNLEDGFLEVLEEIPPNVMKRQCGGRHGTVAWRSGHPTPQRRVRRTTTCGGLVGAPWLALWAWCGDPP</sequence>
<keyword evidence="2" id="KW-1185">Reference proteome</keyword>
<accession>A0AAV3PWZ5</accession>
<evidence type="ECO:0000313" key="2">
    <source>
        <dbReference type="Proteomes" id="UP001454036"/>
    </source>
</evidence>
<protein>
    <submittedName>
        <fullName evidence="1">Uncharacterized protein</fullName>
    </submittedName>
</protein>
<dbReference type="AlphaFoldDB" id="A0AAV3PWZ5"/>
<gene>
    <name evidence="1" type="ORF">LIER_13868</name>
</gene>